<sequence length="102" mass="12025">MDDETLFEFYDQRIAHDVISARHFDNWWKKTSRETPDLLNFEKNMLIREGAEQVSKLDYPNFWHQGNLKLRLTYQFEPGADADGVTVHIPLPLLNQVEESGF</sequence>
<feature type="domain" description="RNA helicase HrpA C-terminal" evidence="1">
    <location>
        <begin position="1"/>
        <end position="102"/>
    </location>
</feature>
<dbReference type="InterPro" id="IPR024590">
    <property type="entry name" value="HrpA_C"/>
</dbReference>
<dbReference type="AlphaFoldDB" id="A0A2X3JBN2"/>
<gene>
    <name evidence="2" type="ORF">NCTC12120_06467</name>
</gene>
<evidence type="ECO:0000259" key="1">
    <source>
        <dbReference type="Pfam" id="PF11898"/>
    </source>
</evidence>
<dbReference type="EMBL" id="UAVU01000010">
    <property type="protein sequence ID" value="SQC93353.1"/>
    <property type="molecule type" value="Genomic_DNA"/>
</dbReference>
<protein>
    <submittedName>
        <fullName evidence="2">ATP-dependent RNA helicase HrpA</fullName>
    </submittedName>
</protein>
<dbReference type="GO" id="GO:0004386">
    <property type="term" value="F:helicase activity"/>
    <property type="evidence" value="ECO:0007669"/>
    <property type="project" value="UniProtKB-KW"/>
</dbReference>
<evidence type="ECO:0000313" key="2">
    <source>
        <dbReference type="EMBL" id="SQC93353.1"/>
    </source>
</evidence>
<keyword evidence="2" id="KW-0347">Helicase</keyword>
<keyword evidence="2" id="KW-0378">Hydrolase</keyword>
<keyword evidence="2" id="KW-0067">ATP-binding</keyword>
<name>A0A2X3JBN2_9ENTR</name>
<reference evidence="2 3" key="1">
    <citation type="submission" date="2018-06" db="EMBL/GenBank/DDBJ databases">
        <authorList>
            <consortium name="Pathogen Informatics"/>
            <person name="Doyle S."/>
        </authorList>
    </citation>
    <scope>NUCLEOTIDE SEQUENCE [LARGE SCALE GENOMIC DNA]</scope>
    <source>
        <strain evidence="2 3">NCTC12120</strain>
    </source>
</reference>
<dbReference type="Proteomes" id="UP000251197">
    <property type="component" value="Unassembled WGS sequence"/>
</dbReference>
<organism evidence="2 3">
    <name type="scientific">Cedecea neteri</name>
    <dbReference type="NCBI Taxonomy" id="158822"/>
    <lineage>
        <taxon>Bacteria</taxon>
        <taxon>Pseudomonadati</taxon>
        <taxon>Pseudomonadota</taxon>
        <taxon>Gammaproteobacteria</taxon>
        <taxon>Enterobacterales</taxon>
        <taxon>Enterobacteriaceae</taxon>
        <taxon>Cedecea</taxon>
    </lineage>
</organism>
<dbReference type="Pfam" id="PF11898">
    <property type="entry name" value="DUF3418"/>
    <property type="match status" value="1"/>
</dbReference>
<accession>A0A2X3JBN2</accession>
<evidence type="ECO:0000313" key="3">
    <source>
        <dbReference type="Proteomes" id="UP000251197"/>
    </source>
</evidence>
<keyword evidence="2" id="KW-0547">Nucleotide-binding</keyword>
<proteinExistence type="predicted"/>